<dbReference type="InterPro" id="IPR014031">
    <property type="entry name" value="Ketoacyl_synth_C"/>
</dbReference>
<evidence type="ECO:0000256" key="1">
    <source>
        <dbReference type="ARBA" id="ARBA00008467"/>
    </source>
</evidence>
<dbReference type="SUPFAM" id="SSF53901">
    <property type="entry name" value="Thiolase-like"/>
    <property type="match status" value="2"/>
</dbReference>
<dbReference type="InterPro" id="IPR018201">
    <property type="entry name" value="Ketoacyl_synth_AS"/>
</dbReference>
<dbReference type="Gene3D" id="3.40.47.10">
    <property type="match status" value="1"/>
</dbReference>
<dbReference type="InterPro" id="IPR016039">
    <property type="entry name" value="Thiolase-like"/>
</dbReference>
<dbReference type="EC" id="2.3.1.179" evidence="6"/>
<feature type="domain" description="Ketosynthase family 3 (KS3)" evidence="5">
    <location>
        <begin position="45"/>
        <end position="451"/>
    </location>
</feature>
<dbReference type="Proteomes" id="UP000315724">
    <property type="component" value="Chromosome"/>
</dbReference>
<dbReference type="Pfam" id="PF00109">
    <property type="entry name" value="ketoacyl-synt"/>
    <property type="match status" value="1"/>
</dbReference>
<protein>
    <submittedName>
        <fullName evidence="6">3-oxoacyl-[acyl-carrier-protein] synthase 2</fullName>
        <ecNumber evidence="6">2.3.1.179</ecNumber>
    </submittedName>
</protein>
<reference evidence="6 7" key="1">
    <citation type="submission" date="2019-02" db="EMBL/GenBank/DDBJ databases">
        <title>Deep-cultivation of Planctomycetes and their phenomic and genomic characterization uncovers novel biology.</title>
        <authorList>
            <person name="Wiegand S."/>
            <person name="Jogler M."/>
            <person name="Boedeker C."/>
            <person name="Pinto D."/>
            <person name="Vollmers J."/>
            <person name="Rivas-Marin E."/>
            <person name="Kohn T."/>
            <person name="Peeters S.H."/>
            <person name="Heuer A."/>
            <person name="Rast P."/>
            <person name="Oberbeckmann S."/>
            <person name="Bunk B."/>
            <person name="Jeske O."/>
            <person name="Meyerdierks A."/>
            <person name="Storesund J.E."/>
            <person name="Kallscheuer N."/>
            <person name="Luecker S."/>
            <person name="Lage O.M."/>
            <person name="Pohl T."/>
            <person name="Merkel B.J."/>
            <person name="Hornburger P."/>
            <person name="Mueller R.-W."/>
            <person name="Bruemmer F."/>
            <person name="Labrenz M."/>
            <person name="Spormann A.M."/>
            <person name="Op den Camp H."/>
            <person name="Overmann J."/>
            <person name="Amann R."/>
            <person name="Jetten M.S.M."/>
            <person name="Mascher T."/>
            <person name="Medema M.H."/>
            <person name="Devos D.P."/>
            <person name="Kaster A.-K."/>
            <person name="Ovreas L."/>
            <person name="Rohde M."/>
            <person name="Galperin M.Y."/>
            <person name="Jogler C."/>
        </authorList>
    </citation>
    <scope>NUCLEOTIDE SEQUENCE [LARGE SCALE GENOMIC DNA]</scope>
    <source>
        <strain evidence="6 7">Mal48</strain>
    </source>
</reference>
<evidence type="ECO:0000259" key="5">
    <source>
        <dbReference type="PROSITE" id="PS52004"/>
    </source>
</evidence>
<dbReference type="GO" id="GO:0005829">
    <property type="term" value="C:cytosol"/>
    <property type="evidence" value="ECO:0007669"/>
    <property type="project" value="TreeGrafter"/>
</dbReference>
<dbReference type="AlphaFoldDB" id="A0A517QVH5"/>
<dbReference type="InterPro" id="IPR020841">
    <property type="entry name" value="PKS_Beta-ketoAc_synthase_dom"/>
</dbReference>
<feature type="transmembrane region" description="Helical" evidence="4">
    <location>
        <begin position="12"/>
        <end position="38"/>
    </location>
</feature>
<evidence type="ECO:0000256" key="2">
    <source>
        <dbReference type="ARBA" id="ARBA00022679"/>
    </source>
</evidence>
<comment type="similarity">
    <text evidence="1 3">Belongs to the thiolase-like superfamily. Beta-ketoacyl-ACP synthases family.</text>
</comment>
<keyword evidence="2 3" id="KW-0808">Transferase</keyword>
<keyword evidence="4" id="KW-1133">Transmembrane helix</keyword>
<dbReference type="CDD" id="cd00834">
    <property type="entry name" value="KAS_I_II"/>
    <property type="match status" value="1"/>
</dbReference>
<evidence type="ECO:0000313" key="7">
    <source>
        <dbReference type="Proteomes" id="UP000315724"/>
    </source>
</evidence>
<keyword evidence="4" id="KW-0812">Transmembrane</keyword>
<dbReference type="GO" id="GO:0004315">
    <property type="term" value="F:3-oxoacyl-[acyl-carrier-protein] synthase activity"/>
    <property type="evidence" value="ECO:0007669"/>
    <property type="project" value="UniProtKB-EC"/>
</dbReference>
<sequence>MWLGFSVNLLRICLFTLETLFGVLGVPLLEWGLLVIIMPEQLPDDERIVITGVGLAAPNGDSLTEYRAALLAGTSGVQPFETRYIKQPVLAGICHFDEFKYQRRKERRRGTRAGSVSIYCANEAVIDSGIDWENTRRDRVGVYLGITEHGNVETENEIFEISQFDYDTKVWSHHHNPRTVANNPAGEVTLNMKITGPHLTVGAACAAGNAGFIQGLQMLRLKEVDMAIAGGVSESIHTFGIFASFASQGALAWHEDPAKACRPFDTKRNGIIVAEGGGICTLERLTDARERGAKIYGEIVGYAMNSDASDFVLPSATRQAECIQLALNKAGLTADDIDIVSSHATATEQGDIEESKALKAAFGERTTVAINNTKSYIGHAMGAAGALELLGNIPSFGDRIAHPTINLDEQDPRCELHQVVANRPRHMEKVEYILNNSFGMLGVNSVLIVKKFPAEQGGVYE</sequence>
<dbReference type="EMBL" id="CP036267">
    <property type="protein sequence ID" value="QDT35601.1"/>
    <property type="molecule type" value="Genomic_DNA"/>
</dbReference>
<dbReference type="InterPro" id="IPR014030">
    <property type="entry name" value="Ketoacyl_synth_N"/>
</dbReference>
<dbReference type="PANTHER" id="PTHR11712:SF336">
    <property type="entry name" value="3-OXOACYL-[ACYL-CARRIER-PROTEIN] SYNTHASE, MITOCHONDRIAL"/>
    <property type="match status" value="1"/>
</dbReference>
<dbReference type="SMART" id="SM00825">
    <property type="entry name" value="PKS_KS"/>
    <property type="match status" value="1"/>
</dbReference>
<keyword evidence="4" id="KW-0472">Membrane</keyword>
<keyword evidence="7" id="KW-1185">Reference proteome</keyword>
<dbReference type="Pfam" id="PF02801">
    <property type="entry name" value="Ketoacyl-synt_C"/>
    <property type="match status" value="1"/>
</dbReference>
<keyword evidence="6" id="KW-0012">Acyltransferase</keyword>
<dbReference type="KEGG" id="tpol:Mal48_48790"/>
<evidence type="ECO:0000313" key="6">
    <source>
        <dbReference type="EMBL" id="QDT35601.1"/>
    </source>
</evidence>
<evidence type="ECO:0000256" key="3">
    <source>
        <dbReference type="RuleBase" id="RU003694"/>
    </source>
</evidence>
<evidence type="ECO:0000256" key="4">
    <source>
        <dbReference type="SAM" id="Phobius"/>
    </source>
</evidence>
<accession>A0A517QVH5</accession>
<name>A0A517QVH5_9PLAN</name>
<dbReference type="GO" id="GO:0006633">
    <property type="term" value="P:fatty acid biosynthetic process"/>
    <property type="evidence" value="ECO:0007669"/>
    <property type="project" value="InterPro"/>
</dbReference>
<dbReference type="PROSITE" id="PS00606">
    <property type="entry name" value="KS3_1"/>
    <property type="match status" value="1"/>
</dbReference>
<organism evidence="6 7">
    <name type="scientific">Thalassoglobus polymorphus</name>
    <dbReference type="NCBI Taxonomy" id="2527994"/>
    <lineage>
        <taxon>Bacteria</taxon>
        <taxon>Pseudomonadati</taxon>
        <taxon>Planctomycetota</taxon>
        <taxon>Planctomycetia</taxon>
        <taxon>Planctomycetales</taxon>
        <taxon>Planctomycetaceae</taxon>
        <taxon>Thalassoglobus</taxon>
    </lineage>
</organism>
<gene>
    <name evidence="6" type="primary">fabF_6</name>
    <name evidence="6" type="ORF">Mal48_48790</name>
</gene>
<dbReference type="PROSITE" id="PS52004">
    <property type="entry name" value="KS3_2"/>
    <property type="match status" value="1"/>
</dbReference>
<dbReference type="PANTHER" id="PTHR11712">
    <property type="entry name" value="POLYKETIDE SYNTHASE-RELATED"/>
    <property type="match status" value="1"/>
</dbReference>
<proteinExistence type="inferred from homology"/>
<dbReference type="InterPro" id="IPR000794">
    <property type="entry name" value="Beta-ketoacyl_synthase"/>
</dbReference>